<organism evidence="4 5">
    <name type="scientific">Sinosporangium album</name>
    <dbReference type="NCBI Taxonomy" id="504805"/>
    <lineage>
        <taxon>Bacteria</taxon>
        <taxon>Bacillati</taxon>
        <taxon>Actinomycetota</taxon>
        <taxon>Actinomycetes</taxon>
        <taxon>Streptosporangiales</taxon>
        <taxon>Streptosporangiaceae</taxon>
        <taxon>Sinosporangium</taxon>
    </lineage>
</organism>
<comment type="similarity">
    <text evidence="1">Belongs to the bacterial solute-binding protein 1 family.</text>
</comment>
<keyword evidence="3" id="KW-0732">Signal</keyword>
<dbReference type="PROSITE" id="PS01037">
    <property type="entry name" value="SBP_BACTERIAL_1"/>
    <property type="match status" value="1"/>
</dbReference>
<dbReference type="AlphaFoldDB" id="A0A1G8J6K5"/>
<keyword evidence="4" id="KW-0762">Sugar transport</keyword>
<dbReference type="RefSeq" id="WP_245691462.1">
    <property type="nucleotide sequence ID" value="NZ_FNCN01000041.1"/>
</dbReference>
<sequence>MNKKLVGAATLGVAAALVLTSCGSGGESGTGSGDKGSGGGTVTLKMVAADYGGGPTAEDSGAKFWKGVTDEFTAANPNIKVDVQVINWNDIDKQVATMVQNGQFPDILQTGDYSGFVKEGLLHKVDEILSPQTQADLLPKFAEFGKVDGAAYGIPFVSSARGLFYNKDLFSKAGIAEPPKTWDELKAAAEKLKKADVAQPFGLPLGNEEAQGESFLWFMGAGGGYKDASGNWAINSPQNIEAFKYLKGLHDAGLTTPNPGTKNRKDVWEDFGAGKVGMAFGGPMSIPQFEKAGLTNFGVAPIPGKSAVLETTLGVQDWIMAFNKNGRAAEIKKFFDFFYSGTAAQKISDTYKLLPVTTSGIQKLSSDEKLKPFLDALPNATFYPFTDPKWTEVNTEVKQSIGGAITGDAAEVLGKIQKIATGS</sequence>
<dbReference type="PROSITE" id="PS51257">
    <property type="entry name" value="PROKAR_LIPOPROTEIN"/>
    <property type="match status" value="1"/>
</dbReference>
<dbReference type="PANTHER" id="PTHR43649">
    <property type="entry name" value="ARABINOSE-BINDING PROTEIN-RELATED"/>
    <property type="match status" value="1"/>
</dbReference>
<dbReference type="InterPro" id="IPR006059">
    <property type="entry name" value="SBP"/>
</dbReference>
<dbReference type="GO" id="GO:0055085">
    <property type="term" value="P:transmembrane transport"/>
    <property type="evidence" value="ECO:0007669"/>
    <property type="project" value="InterPro"/>
</dbReference>
<name>A0A1G8J6K5_9ACTN</name>
<dbReference type="Proteomes" id="UP000198923">
    <property type="component" value="Unassembled WGS sequence"/>
</dbReference>
<dbReference type="Pfam" id="PF01547">
    <property type="entry name" value="SBP_bac_1"/>
    <property type="match status" value="1"/>
</dbReference>
<dbReference type="InterPro" id="IPR050490">
    <property type="entry name" value="Bact_solute-bd_prot1"/>
</dbReference>
<evidence type="ECO:0000313" key="4">
    <source>
        <dbReference type="EMBL" id="SDI26722.1"/>
    </source>
</evidence>
<evidence type="ECO:0000313" key="5">
    <source>
        <dbReference type="Proteomes" id="UP000198923"/>
    </source>
</evidence>
<gene>
    <name evidence="4" type="ORF">SAMN05421505_14133</name>
</gene>
<evidence type="ECO:0000256" key="2">
    <source>
        <dbReference type="ARBA" id="ARBA00022448"/>
    </source>
</evidence>
<keyword evidence="5" id="KW-1185">Reference proteome</keyword>
<protein>
    <submittedName>
        <fullName evidence="4">Multiple sugar transport system substrate-binding protein</fullName>
    </submittedName>
</protein>
<dbReference type="SUPFAM" id="SSF53850">
    <property type="entry name" value="Periplasmic binding protein-like II"/>
    <property type="match status" value="1"/>
</dbReference>
<dbReference type="InterPro" id="IPR006061">
    <property type="entry name" value="SBP_1_CS"/>
</dbReference>
<accession>A0A1G8J6K5</accession>
<evidence type="ECO:0000256" key="3">
    <source>
        <dbReference type="ARBA" id="ARBA00022729"/>
    </source>
</evidence>
<dbReference type="STRING" id="504805.SAMN05421505_14133"/>
<dbReference type="PANTHER" id="PTHR43649:SF30">
    <property type="entry name" value="ABC TRANSPORTER SUBSTRATE-BINDING PROTEIN"/>
    <property type="match status" value="1"/>
</dbReference>
<dbReference type="EMBL" id="FNCN01000041">
    <property type="protein sequence ID" value="SDI26722.1"/>
    <property type="molecule type" value="Genomic_DNA"/>
</dbReference>
<evidence type="ECO:0000256" key="1">
    <source>
        <dbReference type="ARBA" id="ARBA00008520"/>
    </source>
</evidence>
<proteinExistence type="inferred from homology"/>
<keyword evidence="2" id="KW-0813">Transport</keyword>
<dbReference type="Gene3D" id="3.40.190.10">
    <property type="entry name" value="Periplasmic binding protein-like II"/>
    <property type="match status" value="2"/>
</dbReference>
<reference evidence="4 5" key="1">
    <citation type="submission" date="2016-10" db="EMBL/GenBank/DDBJ databases">
        <authorList>
            <person name="de Groot N.N."/>
        </authorList>
    </citation>
    <scope>NUCLEOTIDE SEQUENCE [LARGE SCALE GENOMIC DNA]</scope>
    <source>
        <strain evidence="4 5">CPCC 201354</strain>
    </source>
</reference>